<protein>
    <recommendedName>
        <fullName evidence="14">ABC transporter C family member 3</fullName>
    </recommendedName>
</protein>
<evidence type="ECO:0008006" key="14">
    <source>
        <dbReference type="Google" id="ProtNLM"/>
    </source>
</evidence>
<dbReference type="Gene3D" id="1.20.1560.10">
    <property type="entry name" value="ABC transporter type 1, transmembrane domain"/>
    <property type="match status" value="2"/>
</dbReference>
<dbReference type="InterPro" id="IPR036640">
    <property type="entry name" value="ABC1_TM_sf"/>
</dbReference>
<feature type="transmembrane region" description="Helical" evidence="9">
    <location>
        <begin position="511"/>
        <end position="530"/>
    </location>
</feature>
<dbReference type="InterPro" id="IPR003439">
    <property type="entry name" value="ABC_transporter-like_ATP-bd"/>
</dbReference>
<dbReference type="SUPFAM" id="SSF90123">
    <property type="entry name" value="ABC transporter transmembrane region"/>
    <property type="match status" value="2"/>
</dbReference>
<evidence type="ECO:0000313" key="13">
    <source>
        <dbReference type="Proteomes" id="UP001497444"/>
    </source>
</evidence>
<dbReference type="PROSITE" id="PS50929">
    <property type="entry name" value="ABC_TM1F"/>
    <property type="match status" value="2"/>
</dbReference>
<feature type="transmembrane region" description="Helical" evidence="9">
    <location>
        <begin position="237"/>
        <end position="255"/>
    </location>
</feature>
<dbReference type="CDD" id="cd03244">
    <property type="entry name" value="ABCC_MRP_domain2"/>
    <property type="match status" value="1"/>
</dbReference>
<dbReference type="SMART" id="SM00382">
    <property type="entry name" value="AAA"/>
    <property type="match status" value="2"/>
</dbReference>
<evidence type="ECO:0000256" key="7">
    <source>
        <dbReference type="ARBA" id="ARBA00022989"/>
    </source>
</evidence>
<dbReference type="InterPro" id="IPR003593">
    <property type="entry name" value="AAA+_ATPase"/>
</dbReference>
<comment type="subcellular location">
    <subcellularLocation>
        <location evidence="1">Membrane</location>
        <topology evidence="1">Multi-pass membrane protein</topology>
    </subcellularLocation>
</comment>
<evidence type="ECO:0000256" key="8">
    <source>
        <dbReference type="ARBA" id="ARBA00023136"/>
    </source>
</evidence>
<proteinExistence type="inferred from homology"/>
<dbReference type="InterPro" id="IPR011527">
    <property type="entry name" value="ABC1_TM_dom"/>
</dbReference>
<evidence type="ECO:0000259" key="11">
    <source>
        <dbReference type="PROSITE" id="PS50929"/>
    </source>
</evidence>
<keyword evidence="7 9" id="KW-1133">Transmembrane helix</keyword>
<evidence type="ECO:0000256" key="3">
    <source>
        <dbReference type="ARBA" id="ARBA00022448"/>
    </source>
</evidence>
<dbReference type="PANTHER" id="PTHR24223:SF189">
    <property type="entry name" value="ABC TRANSPORTER C FAMILY MEMBER 5"/>
    <property type="match status" value="1"/>
</dbReference>
<feature type="transmembrane region" description="Helical" evidence="9">
    <location>
        <begin position="405"/>
        <end position="423"/>
    </location>
</feature>
<dbReference type="Pfam" id="PF00005">
    <property type="entry name" value="ABC_tran"/>
    <property type="match status" value="2"/>
</dbReference>
<dbReference type="Pfam" id="PF00664">
    <property type="entry name" value="ABC_membrane"/>
    <property type="match status" value="2"/>
</dbReference>
<keyword evidence="8 9" id="KW-0472">Membrane</keyword>
<feature type="transmembrane region" description="Helical" evidence="9">
    <location>
        <begin position="207"/>
        <end position="231"/>
    </location>
</feature>
<gene>
    <name evidence="12" type="ORF">CSSPJE1EN1_LOCUS15453</name>
</gene>
<feature type="transmembrane region" description="Helical" evidence="9">
    <location>
        <begin position="1161"/>
        <end position="1180"/>
    </location>
</feature>
<evidence type="ECO:0000313" key="12">
    <source>
        <dbReference type="EMBL" id="CAK9269975.1"/>
    </source>
</evidence>
<keyword evidence="3" id="KW-0813">Transport</keyword>
<keyword evidence="13" id="KW-1185">Reference proteome</keyword>
<dbReference type="PROSITE" id="PS00211">
    <property type="entry name" value="ABC_TRANSPORTER_1"/>
    <property type="match status" value="1"/>
</dbReference>
<feature type="transmembrane region" description="Helical" evidence="9">
    <location>
        <begin position="1020"/>
        <end position="1043"/>
    </location>
</feature>
<dbReference type="InterPro" id="IPR050173">
    <property type="entry name" value="ABC_transporter_C-like"/>
</dbReference>
<accession>A0ABP0WSY1</accession>
<feature type="domain" description="ABC transporter" evidence="10">
    <location>
        <begin position="688"/>
        <end position="912"/>
    </location>
</feature>
<dbReference type="SUPFAM" id="SSF52540">
    <property type="entry name" value="P-loop containing nucleoside triphosphate hydrolases"/>
    <property type="match status" value="2"/>
</dbReference>
<name>A0ABP0WSY1_9BRYO</name>
<dbReference type="Proteomes" id="UP001497444">
    <property type="component" value="Chromosome 3"/>
</dbReference>
<evidence type="ECO:0000259" key="10">
    <source>
        <dbReference type="PROSITE" id="PS50893"/>
    </source>
</evidence>
<feature type="transmembrane region" description="Helical" evidence="9">
    <location>
        <begin position="1063"/>
        <end position="1091"/>
    </location>
</feature>
<dbReference type="PROSITE" id="PS50893">
    <property type="entry name" value="ABC_TRANSPORTER_2"/>
    <property type="match status" value="2"/>
</dbReference>
<reference evidence="12" key="1">
    <citation type="submission" date="2024-02" db="EMBL/GenBank/DDBJ databases">
        <authorList>
            <consortium name="ELIXIR-Norway"/>
            <consortium name="Elixir Norway"/>
        </authorList>
    </citation>
    <scope>NUCLEOTIDE SEQUENCE</scope>
</reference>
<dbReference type="CDD" id="cd03250">
    <property type="entry name" value="ABCC_MRP_domain1"/>
    <property type="match status" value="1"/>
</dbReference>
<dbReference type="EMBL" id="OZ020098">
    <property type="protein sequence ID" value="CAK9269975.1"/>
    <property type="molecule type" value="Genomic_DNA"/>
</dbReference>
<feature type="transmembrane region" description="Helical" evidence="9">
    <location>
        <begin position="1252"/>
        <end position="1269"/>
    </location>
</feature>
<dbReference type="InterPro" id="IPR044746">
    <property type="entry name" value="ABCC_6TM_D1"/>
</dbReference>
<evidence type="ECO:0000256" key="9">
    <source>
        <dbReference type="SAM" id="Phobius"/>
    </source>
</evidence>
<keyword evidence="4 9" id="KW-0812">Transmembrane</keyword>
<dbReference type="PANTHER" id="PTHR24223">
    <property type="entry name" value="ATP-BINDING CASSETTE SUB-FAMILY C"/>
    <property type="match status" value="1"/>
</dbReference>
<sequence>MPPLNLWSLPPQFWSWFCQVQNPSNDTSTGTTATTSSCFSNLHANSEKMTSSRLGFFFSWSSSVVAAAAKEFFFLKQQPSCSRQVPIAFLHTFFFIFYLSLITWQKFFHRKSQSSVVVNLLPPHRSSHCQRRSTYYNLVQFSCIYLILLNLGASLFGISDGFRLRTWSQLDMCEEVSSLVQVAAWSVIFIATECARKDGKEYFPSLLRAWWTCTLLLSIFIFVVSVTIHAQPSTEELWVETASLPALLFLAVVAFGGKTGFHHDAVIHDEDDIWEPLLNTTQNGAEEQEDGITLYARAGIFSLATLSWLNPVLALGSEKILELSDLPKLRYGDRTEATYNIFNQNWEALKRKNPSQTPSISLALGKSFWTLLALNSLYAVVNVVTTYVGPYLIDDFVEYLGGRRRFAHEGITLVLVFFVAKLINNLTERQLEFGEQYLGLKIKSALTAVVYRKAIQLSSQSRQSHTSGEIINYMAVDVERMSESAWCLPYFWILPLQIFLALVILDKVVGIAWMAALVAAIFALCLNVPIEKMQESYEDKAMEAKDSRMKAMVECLRNMRVLKLQAWENRYLAKIEEIRLGEYHWLLKACVARALSSYLFWLTPTLVSLATFVMCVVLGIPLTAGRILSAVATFRVLQQALSMFPDLVSYYAQTKVSLDRLWKFLQEEELPRDAVIHIPKNQSAGVAIEIERGEFSWDPINMELPTLTNINLKVKTGTRVAVCGTVGSGKSSLLSCILGEIPKLAGMVRLSGTTAYVAQSAWIQSGKVEDNIRFGAPMNRVWYDTVMRACALKKDLELWTFGDQTEIGERGINLSGGQKQRIQLARALYKDSDIYLLDDPFSAVDAHTGSHLFRECILEILASKTVVYVTHQMEFLPAADLILVLDKGAIVQVGKYDELLQAGTNFSMLVDAHNKAIDSNTEVSEEALGDDGSIDQLVTEGDVLNGVANHQVGDEVDKLQKQMSFKKSRSIELHKQTSKRAKEMDQDDMNRKLIKEEERERGNVSFNIYWSYATSVKKGLFIILSLLAQSTFLILQIGSNYWMAWASPIKEGDEPKMSSTKLILVYACLSFASSLFIAMRSICVSFGGVFIAQKYFLGMIRCIFRAPMSFFDSTPAGRILNRASSDQSRLDTEVQYSLSGMMMASIQLIGVLVVMSQVSMVVLLIFLPVAAACLWMQRYYMRSAREVARLIGVEKSPILNHYGESIAGAATIRSFGLDQQFMDTNIELFDNYSRPCFTNAGMMEWLVFRMELLCSLVFSLSMVLVVLLPDGAISPSLSGLAVTYGLNLNVNRIMWNLCKLQTKIIAVERIQQYTCIPSEAPLVIEKKRPSPTWPSHGTIELENLQIRYNAHSPLVLHGITCTFYGGKKVGIVGRTGSGKSTLIQAMFRVVEPAGGRIVLDGVDITSIGLHDLRSRLSIIPQDPTLFEGTMRSNLDPHNEHSDVEVWEALDKCQLGAIMRTKDEKLDATVGENGENWSVGQRQLVCLSRALLKHTRVLVLDEATASVDSVTDNVIQGTLRTEFKDCTVVTIAHRIPTVIDSDRVLVLSDGRVAEYDVPVRLLENKNSFFAKLVAEYNLRSMNHISETSMSTEVSTKD</sequence>
<evidence type="ECO:0000256" key="4">
    <source>
        <dbReference type="ARBA" id="ARBA00022692"/>
    </source>
</evidence>
<feature type="domain" description="ABC transmembrane type-1" evidence="11">
    <location>
        <begin position="377"/>
        <end position="653"/>
    </location>
</feature>
<feature type="transmembrane region" description="Helical" evidence="9">
    <location>
        <begin position="487"/>
        <end position="505"/>
    </location>
</feature>
<feature type="transmembrane region" description="Helical" evidence="9">
    <location>
        <begin position="609"/>
        <end position="634"/>
    </location>
</feature>
<feature type="domain" description="ABC transporter" evidence="10">
    <location>
        <begin position="1339"/>
        <end position="1573"/>
    </location>
</feature>
<organism evidence="12 13">
    <name type="scientific">Sphagnum jensenii</name>
    <dbReference type="NCBI Taxonomy" id="128206"/>
    <lineage>
        <taxon>Eukaryota</taxon>
        <taxon>Viridiplantae</taxon>
        <taxon>Streptophyta</taxon>
        <taxon>Embryophyta</taxon>
        <taxon>Bryophyta</taxon>
        <taxon>Sphagnophytina</taxon>
        <taxon>Sphagnopsida</taxon>
        <taxon>Sphagnales</taxon>
        <taxon>Sphagnaceae</taxon>
        <taxon>Sphagnum</taxon>
    </lineage>
</organism>
<dbReference type="InterPro" id="IPR017871">
    <property type="entry name" value="ABC_transporter-like_CS"/>
</dbReference>
<feature type="transmembrane region" description="Helical" evidence="9">
    <location>
        <begin position="135"/>
        <end position="158"/>
    </location>
</feature>
<feature type="transmembrane region" description="Helical" evidence="9">
    <location>
        <begin position="54"/>
        <end position="75"/>
    </location>
</feature>
<keyword evidence="6" id="KW-0067">ATP-binding</keyword>
<evidence type="ECO:0000256" key="5">
    <source>
        <dbReference type="ARBA" id="ARBA00022741"/>
    </source>
</evidence>
<dbReference type="InterPro" id="IPR044726">
    <property type="entry name" value="ABCC_6TM_D2"/>
</dbReference>
<evidence type="ECO:0000256" key="2">
    <source>
        <dbReference type="ARBA" id="ARBA00009726"/>
    </source>
</evidence>
<evidence type="ECO:0000256" key="1">
    <source>
        <dbReference type="ARBA" id="ARBA00004141"/>
    </source>
</evidence>
<feature type="transmembrane region" description="Helical" evidence="9">
    <location>
        <begin position="368"/>
        <end position="393"/>
    </location>
</feature>
<feature type="transmembrane region" description="Helical" evidence="9">
    <location>
        <begin position="87"/>
        <end position="104"/>
    </location>
</feature>
<keyword evidence="5" id="KW-0547">Nucleotide-binding</keyword>
<comment type="similarity">
    <text evidence="2">Belongs to the ABC transporter superfamily. ABCC family. Conjugate transporter (TC 3.A.1.208) subfamily.</text>
</comment>
<dbReference type="CDD" id="cd18580">
    <property type="entry name" value="ABC_6TM_ABCC_D2"/>
    <property type="match status" value="1"/>
</dbReference>
<dbReference type="CDD" id="cd18579">
    <property type="entry name" value="ABC_6TM_ABCC_D1"/>
    <property type="match status" value="1"/>
</dbReference>
<dbReference type="InterPro" id="IPR027417">
    <property type="entry name" value="P-loop_NTPase"/>
</dbReference>
<evidence type="ECO:0000256" key="6">
    <source>
        <dbReference type="ARBA" id="ARBA00022840"/>
    </source>
</evidence>
<dbReference type="Gene3D" id="3.40.50.300">
    <property type="entry name" value="P-loop containing nucleotide triphosphate hydrolases"/>
    <property type="match status" value="2"/>
</dbReference>
<feature type="domain" description="ABC transmembrane type-1" evidence="11">
    <location>
        <begin position="1023"/>
        <end position="1288"/>
    </location>
</feature>